<gene>
    <name evidence="2" type="ORF">CSSPJE1EN2_LOCUS17062</name>
</gene>
<dbReference type="EMBL" id="OZ023705">
    <property type="protein sequence ID" value="CAK9874813.1"/>
    <property type="molecule type" value="Genomic_DNA"/>
</dbReference>
<accession>A0ABP1BGW8</accession>
<organism evidence="2 3">
    <name type="scientific">Sphagnum jensenii</name>
    <dbReference type="NCBI Taxonomy" id="128206"/>
    <lineage>
        <taxon>Eukaryota</taxon>
        <taxon>Viridiplantae</taxon>
        <taxon>Streptophyta</taxon>
        <taxon>Embryophyta</taxon>
        <taxon>Bryophyta</taxon>
        <taxon>Sphagnophytina</taxon>
        <taxon>Sphagnopsida</taxon>
        <taxon>Sphagnales</taxon>
        <taxon>Sphagnaceae</taxon>
        <taxon>Sphagnum</taxon>
    </lineage>
</organism>
<proteinExistence type="predicted"/>
<keyword evidence="3" id="KW-1185">Reference proteome</keyword>
<sequence>MTRGRNISTGGGGGSGGKTTGSTSSMIARVIKSIADLRHIGGASGRDLQVRFGSVPVRCRCAARSFRRWHQIGLKKLFQKTLCNNAATYRSSVDLNTFAVS</sequence>
<feature type="region of interest" description="Disordered" evidence="1">
    <location>
        <begin position="1"/>
        <end position="23"/>
    </location>
</feature>
<protein>
    <submittedName>
        <fullName evidence="2">Uncharacterized protein</fullName>
    </submittedName>
</protein>
<dbReference type="Proteomes" id="UP001497522">
    <property type="component" value="Chromosome 4"/>
</dbReference>
<feature type="compositionally biased region" description="Gly residues" evidence="1">
    <location>
        <begin position="9"/>
        <end position="19"/>
    </location>
</feature>
<evidence type="ECO:0000313" key="2">
    <source>
        <dbReference type="EMBL" id="CAK9874813.1"/>
    </source>
</evidence>
<evidence type="ECO:0000256" key="1">
    <source>
        <dbReference type="SAM" id="MobiDB-lite"/>
    </source>
</evidence>
<evidence type="ECO:0000313" key="3">
    <source>
        <dbReference type="Proteomes" id="UP001497522"/>
    </source>
</evidence>
<name>A0ABP1BGW8_9BRYO</name>
<reference evidence="2" key="1">
    <citation type="submission" date="2024-03" db="EMBL/GenBank/DDBJ databases">
        <authorList>
            <consortium name="ELIXIR-Norway"/>
            <consortium name="Elixir Norway"/>
        </authorList>
    </citation>
    <scope>NUCLEOTIDE SEQUENCE</scope>
</reference>